<protein>
    <recommendedName>
        <fullName evidence="3">ShKT domain-containing protein</fullName>
    </recommendedName>
</protein>
<name>A0AAN8IPP9_TRICO</name>
<organism evidence="4 5">
    <name type="scientific">Trichostrongylus colubriformis</name>
    <name type="common">Black scour worm</name>
    <dbReference type="NCBI Taxonomy" id="6319"/>
    <lineage>
        <taxon>Eukaryota</taxon>
        <taxon>Metazoa</taxon>
        <taxon>Ecdysozoa</taxon>
        <taxon>Nematoda</taxon>
        <taxon>Chromadorea</taxon>
        <taxon>Rhabditida</taxon>
        <taxon>Rhabditina</taxon>
        <taxon>Rhabditomorpha</taxon>
        <taxon>Strongyloidea</taxon>
        <taxon>Trichostrongylidae</taxon>
        <taxon>Trichostrongylus</taxon>
    </lineage>
</organism>
<dbReference type="EMBL" id="WIXE01006465">
    <property type="protein sequence ID" value="KAK5981271.1"/>
    <property type="molecule type" value="Genomic_DNA"/>
</dbReference>
<evidence type="ECO:0000256" key="1">
    <source>
        <dbReference type="PROSITE-ProRule" id="PRU01005"/>
    </source>
</evidence>
<accession>A0AAN8IPP9</accession>
<reference evidence="4 5" key="1">
    <citation type="submission" date="2019-10" db="EMBL/GenBank/DDBJ databases">
        <title>Assembly and Annotation for the nematode Trichostrongylus colubriformis.</title>
        <authorList>
            <person name="Martin J."/>
        </authorList>
    </citation>
    <scope>NUCLEOTIDE SEQUENCE [LARGE SCALE GENOMIC DNA]</scope>
    <source>
        <strain evidence="4">G859</strain>
        <tissue evidence="4">Whole worm</tissue>
    </source>
</reference>
<dbReference type="AlphaFoldDB" id="A0AAN8IPP9"/>
<keyword evidence="5" id="KW-1185">Reference proteome</keyword>
<evidence type="ECO:0000256" key="2">
    <source>
        <dbReference type="SAM" id="SignalP"/>
    </source>
</evidence>
<feature type="chain" id="PRO_5042871931" description="ShKT domain-containing protein" evidence="2">
    <location>
        <begin position="20"/>
        <end position="78"/>
    </location>
</feature>
<dbReference type="Proteomes" id="UP001331761">
    <property type="component" value="Unassembled WGS sequence"/>
</dbReference>
<dbReference type="InterPro" id="IPR003582">
    <property type="entry name" value="ShKT_dom"/>
</dbReference>
<sequence length="78" mass="8540">MFFYILCTLLLINALTTEAATVGKVGKGCSDSPKHAKICYRLQQNNECNSKYEYLQSFAATYCPETCNLCQGVSSGNA</sequence>
<evidence type="ECO:0000259" key="3">
    <source>
        <dbReference type="PROSITE" id="PS51670"/>
    </source>
</evidence>
<evidence type="ECO:0000313" key="4">
    <source>
        <dbReference type="EMBL" id="KAK5981271.1"/>
    </source>
</evidence>
<evidence type="ECO:0000313" key="5">
    <source>
        <dbReference type="Proteomes" id="UP001331761"/>
    </source>
</evidence>
<proteinExistence type="predicted"/>
<dbReference type="Pfam" id="PF01549">
    <property type="entry name" value="ShK"/>
    <property type="match status" value="1"/>
</dbReference>
<keyword evidence="2" id="KW-0732">Signal</keyword>
<feature type="signal peptide" evidence="2">
    <location>
        <begin position="1"/>
        <end position="19"/>
    </location>
</feature>
<comment type="caution">
    <text evidence="4">The sequence shown here is derived from an EMBL/GenBank/DDBJ whole genome shotgun (WGS) entry which is preliminary data.</text>
</comment>
<dbReference type="PROSITE" id="PS51670">
    <property type="entry name" value="SHKT"/>
    <property type="match status" value="1"/>
</dbReference>
<dbReference type="Gene3D" id="1.10.10.1940">
    <property type="match status" value="1"/>
</dbReference>
<comment type="caution">
    <text evidence="1">Lacks conserved residue(s) required for the propagation of feature annotation.</text>
</comment>
<gene>
    <name evidence="4" type="ORF">GCK32_013101</name>
</gene>
<feature type="domain" description="ShKT" evidence="3">
    <location>
        <begin position="29"/>
        <end position="70"/>
    </location>
</feature>